<feature type="compositionally biased region" description="Polar residues" evidence="1">
    <location>
        <begin position="1"/>
        <end position="13"/>
    </location>
</feature>
<evidence type="ECO:0000313" key="3">
    <source>
        <dbReference type="Proteomes" id="UP000789342"/>
    </source>
</evidence>
<accession>A0A9N9EW59</accession>
<dbReference type="EMBL" id="CAJVPV010001404">
    <property type="protein sequence ID" value="CAG8496380.1"/>
    <property type="molecule type" value="Genomic_DNA"/>
</dbReference>
<comment type="caution">
    <text evidence="2">The sequence shown here is derived from an EMBL/GenBank/DDBJ whole genome shotgun (WGS) entry which is preliminary data.</text>
</comment>
<name>A0A9N9EW59_9GLOM</name>
<feature type="region of interest" description="Disordered" evidence="1">
    <location>
        <begin position="1"/>
        <end position="26"/>
    </location>
</feature>
<organism evidence="2 3">
    <name type="scientific">Acaulospora morrowiae</name>
    <dbReference type="NCBI Taxonomy" id="94023"/>
    <lineage>
        <taxon>Eukaryota</taxon>
        <taxon>Fungi</taxon>
        <taxon>Fungi incertae sedis</taxon>
        <taxon>Mucoromycota</taxon>
        <taxon>Glomeromycotina</taxon>
        <taxon>Glomeromycetes</taxon>
        <taxon>Diversisporales</taxon>
        <taxon>Acaulosporaceae</taxon>
        <taxon>Acaulospora</taxon>
    </lineage>
</organism>
<gene>
    <name evidence="2" type="ORF">AMORRO_LOCUS3033</name>
</gene>
<feature type="region of interest" description="Disordered" evidence="1">
    <location>
        <begin position="97"/>
        <end position="123"/>
    </location>
</feature>
<sequence length="132" mass="14873">MTNPHQQIPSASSEMPPPLFNESFESNDVSITWQPATGNQKNYSPKKLFRMFLSDTQPKLLDLSKNSETKKPNEVKIKAKIKASNVTKSTKIHNLNNNHVSLHNSHPNHESSSSQESLSDEISLQVIIRNHT</sequence>
<dbReference type="AlphaFoldDB" id="A0A9N9EW59"/>
<evidence type="ECO:0000313" key="2">
    <source>
        <dbReference type="EMBL" id="CAG8496380.1"/>
    </source>
</evidence>
<protein>
    <submittedName>
        <fullName evidence="2">730_t:CDS:1</fullName>
    </submittedName>
</protein>
<dbReference type="Proteomes" id="UP000789342">
    <property type="component" value="Unassembled WGS sequence"/>
</dbReference>
<reference evidence="2" key="1">
    <citation type="submission" date="2021-06" db="EMBL/GenBank/DDBJ databases">
        <authorList>
            <person name="Kallberg Y."/>
            <person name="Tangrot J."/>
            <person name="Rosling A."/>
        </authorList>
    </citation>
    <scope>NUCLEOTIDE SEQUENCE</scope>
    <source>
        <strain evidence="2">CL551</strain>
    </source>
</reference>
<keyword evidence="3" id="KW-1185">Reference proteome</keyword>
<proteinExistence type="predicted"/>
<evidence type="ECO:0000256" key="1">
    <source>
        <dbReference type="SAM" id="MobiDB-lite"/>
    </source>
</evidence>